<organism evidence="6 7">
    <name type="scientific">Spodoptera exigua</name>
    <name type="common">Beet armyworm</name>
    <name type="synonym">Noctua fulgens</name>
    <dbReference type="NCBI Taxonomy" id="7107"/>
    <lineage>
        <taxon>Eukaryota</taxon>
        <taxon>Metazoa</taxon>
        <taxon>Ecdysozoa</taxon>
        <taxon>Arthropoda</taxon>
        <taxon>Hexapoda</taxon>
        <taxon>Insecta</taxon>
        <taxon>Pterygota</taxon>
        <taxon>Neoptera</taxon>
        <taxon>Endopterygota</taxon>
        <taxon>Lepidoptera</taxon>
        <taxon>Glossata</taxon>
        <taxon>Ditrysia</taxon>
        <taxon>Noctuoidea</taxon>
        <taxon>Noctuidae</taxon>
        <taxon>Amphipyrinae</taxon>
        <taxon>Spodoptera</taxon>
    </lineage>
</organism>
<evidence type="ECO:0000313" key="6">
    <source>
        <dbReference type="EMBL" id="KAF9418039.1"/>
    </source>
</evidence>
<evidence type="ECO:0000256" key="2">
    <source>
        <dbReference type="ARBA" id="ARBA00022737"/>
    </source>
</evidence>
<dbReference type="GO" id="GO:0008270">
    <property type="term" value="F:zinc ion binding"/>
    <property type="evidence" value="ECO:0007669"/>
    <property type="project" value="UniProtKB-KW"/>
</dbReference>
<accession>A0A835GM09</accession>
<dbReference type="SMART" id="SM00355">
    <property type="entry name" value="ZnF_C2H2"/>
    <property type="match status" value="6"/>
</dbReference>
<dbReference type="SMART" id="SM00451">
    <property type="entry name" value="ZnF_U1"/>
    <property type="match status" value="3"/>
</dbReference>
<protein>
    <recommendedName>
        <fullName evidence="5">C2H2-type domain-containing protein</fullName>
    </recommendedName>
</protein>
<dbReference type="EMBL" id="JACKWZ010000062">
    <property type="protein sequence ID" value="KAF9418039.1"/>
    <property type="molecule type" value="Genomic_DNA"/>
</dbReference>
<dbReference type="GO" id="GO:0003676">
    <property type="term" value="F:nucleic acid binding"/>
    <property type="evidence" value="ECO:0007669"/>
    <property type="project" value="InterPro"/>
</dbReference>
<gene>
    <name evidence="6" type="ORF">HW555_005023</name>
</gene>
<name>A0A835GM09_SPOEX</name>
<dbReference type="Proteomes" id="UP000648187">
    <property type="component" value="Unassembled WGS sequence"/>
</dbReference>
<sequence>MFVSLNINQEHFIYLPYTTAMEKYYKNLILCGDIDFYCIGCQELFQVIPEVEKHIRWDQHRRFIKNQAYLERYKHDRIYKIYNNYYCEFCNILFGDKNDIGKHIGTKTHKDFRSNKKPEPRNFIGFYDAGYVIINKVILNMTQWNSIIDQKCHVCDSEVSDTAASQHMALERHVVNIIQSKTVYEEEQERYYRLVCNNQYHCFTCKKVFSAQDFDNHWSTCENIDSIELKRLKDSKVIGMTDLAKMQELQRKLIGTVQEFYWVDEKNNLATCKYCKTVVNIQFKAMINHMKNKHDKTHLSSTEESSSDEEVLYSEIIDYGKRRSELAQFGRANLIKLNHNGSKGWCSVCDCYMSAHKRVFKHHIRGYIHKGFLEIQGLTPLLHDPEPRDFKTLSVFDYSIEYVPSEKAFYIDSKYVVDVFSFFLLFEIKGNPHFKKTKCFACNELIVQGQERKHCETAEHKEKFLEAKLMEPGQEEDSPNFGEYIREIKPNLYHCGLCNRTLPFRAALEFHKTSPGHQIVKSKQIIDRKTPAIIFNTKHDDVYIKLLTICVKDQTNKDQASKSQPNKSQAK</sequence>
<keyword evidence="3" id="KW-0863">Zinc-finger</keyword>
<dbReference type="AlphaFoldDB" id="A0A835GM09"/>
<dbReference type="PROSITE" id="PS00028">
    <property type="entry name" value="ZINC_FINGER_C2H2_1"/>
    <property type="match status" value="3"/>
</dbReference>
<evidence type="ECO:0000256" key="3">
    <source>
        <dbReference type="ARBA" id="ARBA00022771"/>
    </source>
</evidence>
<feature type="domain" description="C2H2-type" evidence="5">
    <location>
        <begin position="87"/>
        <end position="109"/>
    </location>
</feature>
<feature type="domain" description="C2H2-type" evidence="5">
    <location>
        <begin position="495"/>
        <end position="517"/>
    </location>
</feature>
<keyword evidence="1" id="KW-0479">Metal-binding</keyword>
<keyword evidence="4" id="KW-0862">Zinc</keyword>
<feature type="domain" description="C2H2-type" evidence="5">
    <location>
        <begin position="38"/>
        <end position="60"/>
    </location>
</feature>
<dbReference type="InterPro" id="IPR036236">
    <property type="entry name" value="Znf_C2H2_sf"/>
</dbReference>
<keyword evidence="2" id="KW-0677">Repeat</keyword>
<dbReference type="InterPro" id="IPR003604">
    <property type="entry name" value="Matrin/U1-like-C_Znf_C2H2"/>
</dbReference>
<keyword evidence="7" id="KW-1185">Reference proteome</keyword>
<dbReference type="PANTHER" id="PTHR24409">
    <property type="entry name" value="ZINC FINGER PROTEIN 142"/>
    <property type="match status" value="1"/>
</dbReference>
<proteinExistence type="predicted"/>
<evidence type="ECO:0000313" key="7">
    <source>
        <dbReference type="Proteomes" id="UP000648187"/>
    </source>
</evidence>
<evidence type="ECO:0000256" key="1">
    <source>
        <dbReference type="ARBA" id="ARBA00022723"/>
    </source>
</evidence>
<evidence type="ECO:0000256" key="4">
    <source>
        <dbReference type="ARBA" id="ARBA00022833"/>
    </source>
</evidence>
<dbReference type="SUPFAM" id="SSF57667">
    <property type="entry name" value="beta-beta-alpha zinc fingers"/>
    <property type="match status" value="1"/>
</dbReference>
<dbReference type="InterPro" id="IPR013087">
    <property type="entry name" value="Znf_C2H2_type"/>
</dbReference>
<evidence type="ECO:0000259" key="5">
    <source>
        <dbReference type="PROSITE" id="PS00028"/>
    </source>
</evidence>
<comment type="caution">
    <text evidence="6">The sequence shown here is derived from an EMBL/GenBank/DDBJ whole genome shotgun (WGS) entry which is preliminary data.</text>
</comment>
<reference evidence="6" key="1">
    <citation type="submission" date="2020-08" db="EMBL/GenBank/DDBJ databases">
        <title>Spodoptera exigua strain:BAW_Kor-Di-RS1 Genome sequencing and assembly.</title>
        <authorList>
            <person name="Kim J."/>
            <person name="Nam H.Y."/>
            <person name="Kwon M."/>
            <person name="Choi J.H."/>
            <person name="Cho S.R."/>
            <person name="Kim G.-H."/>
        </authorList>
    </citation>
    <scope>NUCLEOTIDE SEQUENCE</scope>
    <source>
        <strain evidence="6">BAW_Kor-Di-RS1</strain>
        <tissue evidence="6">Whole-body</tissue>
    </source>
</reference>